<protein>
    <submittedName>
        <fullName evidence="2">Uncharacterized protein</fullName>
    </submittedName>
</protein>
<dbReference type="Proteomes" id="UP000232722">
    <property type="component" value="Unassembled WGS sequence"/>
</dbReference>
<reference evidence="1 3" key="2">
    <citation type="submission" date="2017-09" db="EMBL/GenBank/DDBJ databases">
        <title>Extensive intraspecific genome diversity in a model arbuscular mycorrhizal fungus.</title>
        <authorList>
            <person name="Chen E.C."/>
            <person name="Morin E."/>
            <person name="Beaudet D."/>
            <person name="Noel J."/>
            <person name="Ndikumana S."/>
            <person name="Charron P."/>
            <person name="St-Onge C."/>
            <person name="Giorgi J."/>
            <person name="Grigoriev I.V."/>
            <person name="Roux C."/>
            <person name="Martin F.M."/>
            <person name="Corradi N."/>
        </authorList>
    </citation>
    <scope>NUCLEOTIDE SEQUENCE [LARGE SCALE GENOMIC DNA]</scope>
    <source>
        <strain evidence="1 3">A5</strain>
    </source>
</reference>
<dbReference type="EMBL" id="LLXJ01000491">
    <property type="protein sequence ID" value="PKC09055.1"/>
    <property type="molecule type" value="Genomic_DNA"/>
</dbReference>
<dbReference type="VEuPathDB" id="FungiDB:FUN_017027"/>
<evidence type="ECO:0000313" key="4">
    <source>
        <dbReference type="Proteomes" id="UP000234323"/>
    </source>
</evidence>
<comment type="caution">
    <text evidence="2">The sequence shown here is derived from an EMBL/GenBank/DDBJ whole genome shotgun (WGS) entry which is preliminary data.</text>
</comment>
<organism evidence="2 4">
    <name type="scientific">Rhizophagus irregularis</name>
    <dbReference type="NCBI Taxonomy" id="588596"/>
    <lineage>
        <taxon>Eukaryota</taxon>
        <taxon>Fungi</taxon>
        <taxon>Fungi incertae sedis</taxon>
        <taxon>Mucoromycota</taxon>
        <taxon>Glomeromycotina</taxon>
        <taxon>Glomeromycetes</taxon>
        <taxon>Glomerales</taxon>
        <taxon>Glomeraceae</taxon>
        <taxon>Rhizophagus</taxon>
    </lineage>
</organism>
<accession>A0A2I1H496</accession>
<gene>
    <name evidence="2" type="ORF">RhiirA4_409244</name>
    <name evidence="1" type="ORF">RhiirA5_357141</name>
</gene>
<keyword evidence="4" id="KW-1185">Reference proteome</keyword>
<name>A0A2I1H496_9GLOM</name>
<proteinExistence type="predicted"/>
<evidence type="ECO:0000313" key="2">
    <source>
        <dbReference type="EMBL" id="PKY53703.1"/>
    </source>
</evidence>
<sequence length="51" mass="5930">MDTIFQLTIWLCANPNVLQFANDIYSFINANVTRKWATDYAIKFSKSNNIN</sequence>
<evidence type="ECO:0000313" key="3">
    <source>
        <dbReference type="Proteomes" id="UP000232722"/>
    </source>
</evidence>
<dbReference type="VEuPathDB" id="FungiDB:RhiirFUN_022337"/>
<feature type="non-terminal residue" evidence="2">
    <location>
        <position position="51"/>
    </location>
</feature>
<evidence type="ECO:0000313" key="1">
    <source>
        <dbReference type="EMBL" id="PKC09055.1"/>
    </source>
</evidence>
<dbReference type="Proteomes" id="UP000234323">
    <property type="component" value="Unassembled WGS sequence"/>
</dbReference>
<dbReference type="EMBL" id="LLXI01001443">
    <property type="protein sequence ID" value="PKY53703.1"/>
    <property type="molecule type" value="Genomic_DNA"/>
</dbReference>
<reference evidence="2 4" key="1">
    <citation type="submission" date="2015-10" db="EMBL/GenBank/DDBJ databases">
        <title>Genome analyses suggest a sexual origin of heterokaryosis in a supposedly ancient asexual fungus.</title>
        <authorList>
            <person name="Ropars J."/>
            <person name="Sedzielewska K."/>
            <person name="Noel J."/>
            <person name="Charron P."/>
            <person name="Farinelli L."/>
            <person name="Marton T."/>
            <person name="Kruger M."/>
            <person name="Pelin A."/>
            <person name="Brachmann A."/>
            <person name="Corradi N."/>
        </authorList>
    </citation>
    <scope>NUCLEOTIDE SEQUENCE [LARGE SCALE GENOMIC DNA]</scope>
    <source>
        <strain evidence="2 4">A4</strain>
        <strain evidence="1 3">A5</strain>
    </source>
</reference>
<dbReference type="AlphaFoldDB" id="A0A2I1H496"/>